<evidence type="ECO:0000256" key="11">
    <source>
        <dbReference type="SAM" id="Coils"/>
    </source>
</evidence>
<comment type="subcellular location">
    <subcellularLocation>
        <location evidence="1">Plastid</location>
        <location evidence="1">Chloroplast</location>
    </subcellularLocation>
</comment>
<evidence type="ECO:0000256" key="12">
    <source>
        <dbReference type="SAM" id="MobiDB-lite"/>
    </source>
</evidence>
<dbReference type="InterPro" id="IPR045278">
    <property type="entry name" value="CRS1/CFM2/CFM3"/>
</dbReference>
<dbReference type="GO" id="GO:0000373">
    <property type="term" value="P:Group II intron splicing"/>
    <property type="evidence" value="ECO:0007669"/>
    <property type="project" value="EnsemblPlants"/>
</dbReference>
<dbReference type="InterPro" id="IPR001890">
    <property type="entry name" value="RNA-binding_CRM"/>
</dbReference>
<keyword evidence="6 10" id="KW-0694">RNA-binding</keyword>
<evidence type="ECO:0000256" key="4">
    <source>
        <dbReference type="ARBA" id="ARBA00022664"/>
    </source>
</evidence>
<dbReference type="OMA" id="KFYIILY"/>
<evidence type="ECO:0000256" key="6">
    <source>
        <dbReference type="ARBA" id="ARBA00022884"/>
    </source>
</evidence>
<evidence type="ECO:0000256" key="5">
    <source>
        <dbReference type="ARBA" id="ARBA00022737"/>
    </source>
</evidence>
<evidence type="ECO:0000256" key="8">
    <source>
        <dbReference type="ARBA" id="ARBA00023187"/>
    </source>
</evidence>
<dbReference type="GO" id="GO:0003729">
    <property type="term" value="F:mRNA binding"/>
    <property type="evidence" value="ECO:0007669"/>
    <property type="project" value="InterPro"/>
</dbReference>
<keyword evidence="8" id="KW-0508">mRNA splicing</keyword>
<dbReference type="PANTHER" id="PTHR31846">
    <property type="entry name" value="CRS1 / YHBY (CRM) DOMAIN-CONTAINING PROTEIN"/>
    <property type="match status" value="1"/>
</dbReference>
<dbReference type="Gramene" id="KZM88830">
    <property type="protein sequence ID" value="KZM88830"/>
    <property type="gene ID" value="DCAR_025905"/>
</dbReference>
<dbReference type="STRING" id="79200.A0A161ZQS9"/>
<evidence type="ECO:0000256" key="2">
    <source>
        <dbReference type="ARBA" id="ARBA00022528"/>
    </source>
</evidence>
<dbReference type="Pfam" id="PF01985">
    <property type="entry name" value="CRS1_YhbY"/>
    <property type="match status" value="3"/>
</dbReference>
<evidence type="ECO:0000256" key="10">
    <source>
        <dbReference type="PROSITE-ProRule" id="PRU00626"/>
    </source>
</evidence>
<accession>A0A161ZQS9</accession>
<keyword evidence="5" id="KW-0677">Repeat</keyword>
<gene>
    <name evidence="14" type="ORF">DCAR_025905</name>
</gene>
<dbReference type="SMART" id="SM01103">
    <property type="entry name" value="CRS1_YhbY"/>
    <property type="match status" value="3"/>
</dbReference>
<feature type="domain" description="CRM" evidence="13">
    <location>
        <begin position="190"/>
        <end position="286"/>
    </location>
</feature>
<keyword evidence="4" id="KW-0507">mRNA processing</keyword>
<evidence type="ECO:0000256" key="3">
    <source>
        <dbReference type="ARBA" id="ARBA00022640"/>
    </source>
</evidence>
<dbReference type="SUPFAM" id="SSF75471">
    <property type="entry name" value="YhbY-like"/>
    <property type="match status" value="3"/>
</dbReference>
<keyword evidence="7" id="KW-0809">Transit peptide</keyword>
<feature type="domain" description="CRM" evidence="13">
    <location>
        <begin position="360"/>
        <end position="455"/>
    </location>
</feature>
<dbReference type="Gene3D" id="3.30.110.60">
    <property type="entry name" value="YhbY-like"/>
    <property type="match status" value="3"/>
</dbReference>
<keyword evidence="11" id="KW-0175">Coiled coil</keyword>
<keyword evidence="9" id="KW-0687">Ribonucleoprotein</keyword>
<feature type="compositionally biased region" description="Polar residues" evidence="12">
    <location>
        <begin position="53"/>
        <end position="63"/>
    </location>
</feature>
<feature type="compositionally biased region" description="Basic and acidic residues" evidence="12">
    <location>
        <begin position="80"/>
        <end position="97"/>
    </location>
</feature>
<feature type="region of interest" description="Disordered" evidence="12">
    <location>
        <begin position="27"/>
        <end position="112"/>
    </location>
</feature>
<feature type="coiled-coil region" evidence="11">
    <location>
        <begin position="519"/>
        <end position="546"/>
    </location>
</feature>
<proteinExistence type="predicted"/>
<dbReference type="PROSITE" id="PS51295">
    <property type="entry name" value="CRM"/>
    <property type="match status" value="3"/>
</dbReference>
<evidence type="ECO:0000259" key="13">
    <source>
        <dbReference type="PROSITE" id="PS51295"/>
    </source>
</evidence>
<dbReference type="AlphaFoldDB" id="A0A161ZQS9"/>
<dbReference type="GO" id="GO:0006397">
    <property type="term" value="P:mRNA processing"/>
    <property type="evidence" value="ECO:0007669"/>
    <property type="project" value="UniProtKB-KW"/>
</dbReference>
<sequence>MTSILFLPPSSSSSTFLHNCSSIPPKFSFSSGFNHSKKDDKTRAKASDSDDSFSAQPNLSTRLPTPPWMKRGPVLGDDIEPSKLRKDRNFSNDRGEENEGGQSLTKRVKGGRGKKAMGKIFRSIGKLQETCLEESEEFRKSPDQIKLDFLMGGVEEDEFSGFGEQMPWERDERVFFRRMKKEKVVTAAELSLDSGLLERLRGEAAKMKKWVKVKKAGVTWDIVSQIRFLWKNNELAMLKFDIPLCRNMDRAREIVELKTGGLVVWSKKDALVVYRGYIYQYPKPFIRKNDNLGKNDTEEEIIPIEGSLYEREANRLLDGLGPRFIDWWRPKPLPVDADLLAEVVPGFRPPFRLCPPKTRSKLTDDELTYLRKLSRPLPTHFVLGRNRNLQGLAAAILKLWEKCHIAKIAVKLGALNTNNAEMADELKARGVLLLRNKFIIIIYRGKDFLPCRVANLVVEREIELRSCQLQEEAARAEAIGNICLTVEPSNYDSTVGTLSEFQDIRSNRGDLEGEDMKVNVQFEAEKRKLKKELREQKHKLSKLKLKIGRSSKNLRQINSAWRPAELDADQEIVTPEERECLRKIGLKMDSTLVLGRRGVFDGVIEGLHQHWKHRELVKVITKQKVFSHIVNTARLLQRQSGGILISVEELKEGHAIILYRGKNYKRPLKLVSENLLSKREALERSLEMQRVGSLKFFANQREKAISDLRRELKSVNMQAEVPEKIGFQREPEE</sequence>
<keyword evidence="2" id="KW-0150">Chloroplast</keyword>
<dbReference type="InterPro" id="IPR035920">
    <property type="entry name" value="YhbY-like_sf"/>
</dbReference>
<reference evidence="14" key="1">
    <citation type="journal article" date="2016" name="Nat. Genet.">
        <title>A high-quality carrot genome assembly provides new insights into carotenoid accumulation and asterid genome evolution.</title>
        <authorList>
            <person name="Iorizzo M."/>
            <person name="Ellison S."/>
            <person name="Senalik D."/>
            <person name="Zeng P."/>
            <person name="Satapoomin P."/>
            <person name="Huang J."/>
            <person name="Bowman M."/>
            <person name="Iovene M."/>
            <person name="Sanseverino W."/>
            <person name="Cavagnaro P."/>
            <person name="Yildiz M."/>
            <person name="Macko-Podgorni A."/>
            <person name="Moranska E."/>
            <person name="Grzebelus E."/>
            <person name="Grzebelus D."/>
            <person name="Ashrafi H."/>
            <person name="Zheng Z."/>
            <person name="Cheng S."/>
            <person name="Spooner D."/>
            <person name="Van Deynze A."/>
            <person name="Simon P."/>
        </authorList>
    </citation>
    <scope>NUCLEOTIDE SEQUENCE [LARGE SCALE GENOMIC DNA]</scope>
    <source>
        <tissue evidence="14">Leaf</tissue>
    </source>
</reference>
<evidence type="ECO:0000313" key="14">
    <source>
        <dbReference type="EMBL" id="KZM88830.1"/>
    </source>
</evidence>
<comment type="caution">
    <text evidence="14">The sequence shown here is derived from an EMBL/GenBank/DDBJ whole genome shotgun (WGS) entry which is preliminary data.</text>
</comment>
<dbReference type="GO" id="GO:0009507">
    <property type="term" value="C:chloroplast"/>
    <property type="evidence" value="ECO:0007669"/>
    <property type="project" value="UniProtKB-SubCell"/>
</dbReference>
<dbReference type="GO" id="GO:1990904">
    <property type="term" value="C:ribonucleoprotein complex"/>
    <property type="evidence" value="ECO:0007669"/>
    <property type="project" value="UniProtKB-KW"/>
</dbReference>
<name>A0A161ZQS9_DAUCS</name>
<dbReference type="PANTHER" id="PTHR31846:SF10">
    <property type="entry name" value="CHLOROPLASTIC GROUP IIA INTRON SPLICING FACILITATOR CRS1, CHLOROPLASTIC"/>
    <property type="match status" value="1"/>
</dbReference>
<evidence type="ECO:0000256" key="1">
    <source>
        <dbReference type="ARBA" id="ARBA00004229"/>
    </source>
</evidence>
<evidence type="ECO:0000256" key="9">
    <source>
        <dbReference type="ARBA" id="ARBA00023274"/>
    </source>
</evidence>
<dbReference type="EMBL" id="LNRQ01000007">
    <property type="protein sequence ID" value="KZM88830.1"/>
    <property type="molecule type" value="Genomic_DNA"/>
</dbReference>
<feature type="domain" description="CRM" evidence="13">
    <location>
        <begin position="571"/>
        <end position="671"/>
    </location>
</feature>
<organism evidence="14">
    <name type="scientific">Daucus carota subsp. sativus</name>
    <name type="common">Carrot</name>
    <dbReference type="NCBI Taxonomy" id="79200"/>
    <lineage>
        <taxon>Eukaryota</taxon>
        <taxon>Viridiplantae</taxon>
        <taxon>Streptophyta</taxon>
        <taxon>Embryophyta</taxon>
        <taxon>Tracheophyta</taxon>
        <taxon>Spermatophyta</taxon>
        <taxon>Magnoliopsida</taxon>
        <taxon>eudicotyledons</taxon>
        <taxon>Gunneridae</taxon>
        <taxon>Pentapetalae</taxon>
        <taxon>asterids</taxon>
        <taxon>campanulids</taxon>
        <taxon>Apiales</taxon>
        <taxon>Apiaceae</taxon>
        <taxon>Apioideae</taxon>
        <taxon>Scandiceae</taxon>
        <taxon>Daucinae</taxon>
        <taxon>Daucus</taxon>
        <taxon>Daucus sect. Daucus</taxon>
    </lineage>
</organism>
<protein>
    <recommendedName>
        <fullName evidence="13">CRM domain-containing protein</fullName>
    </recommendedName>
</protein>
<feature type="compositionally biased region" description="Basic and acidic residues" evidence="12">
    <location>
        <begin position="36"/>
        <end position="48"/>
    </location>
</feature>
<evidence type="ECO:0000256" key="7">
    <source>
        <dbReference type="ARBA" id="ARBA00022946"/>
    </source>
</evidence>
<keyword evidence="3" id="KW-0934">Plastid</keyword>